<gene>
    <name evidence="6" type="ORF">H1191_17965</name>
</gene>
<keyword evidence="2" id="KW-0808">Transferase</keyword>
<keyword evidence="4" id="KW-0472">Membrane</keyword>
<dbReference type="Pfam" id="PF14689">
    <property type="entry name" value="SPOB_a"/>
    <property type="match status" value="1"/>
</dbReference>
<keyword evidence="7" id="KW-1185">Reference proteome</keyword>
<keyword evidence="4" id="KW-1133">Transmembrane helix</keyword>
<evidence type="ECO:0000256" key="3">
    <source>
        <dbReference type="ARBA" id="ARBA00022777"/>
    </source>
</evidence>
<keyword evidence="1" id="KW-0597">Phosphoprotein</keyword>
<name>A0A7W1WU86_9BACL</name>
<comment type="caution">
    <text evidence="6">The sequence shown here is derived from an EMBL/GenBank/DDBJ whole genome shotgun (WGS) entry which is preliminary data.</text>
</comment>
<evidence type="ECO:0000259" key="5">
    <source>
        <dbReference type="Pfam" id="PF14689"/>
    </source>
</evidence>
<dbReference type="AlphaFoldDB" id="A0A7W1WU86"/>
<accession>A0A7W1WU86</accession>
<evidence type="ECO:0000256" key="4">
    <source>
        <dbReference type="SAM" id="Phobius"/>
    </source>
</evidence>
<feature type="transmembrane region" description="Helical" evidence="4">
    <location>
        <begin position="30"/>
        <end position="49"/>
    </location>
</feature>
<protein>
    <submittedName>
        <fullName evidence="6">Spo0B domain-containing protein</fullName>
    </submittedName>
</protein>
<evidence type="ECO:0000313" key="7">
    <source>
        <dbReference type="Proteomes" id="UP000535491"/>
    </source>
</evidence>
<reference evidence="6 7" key="1">
    <citation type="submission" date="2020-07" db="EMBL/GenBank/DDBJ databases">
        <authorList>
            <person name="Feng H."/>
        </authorList>
    </citation>
    <scope>NUCLEOTIDE SEQUENCE [LARGE SCALE GENOMIC DNA]</scope>
    <source>
        <strain evidence="7">s-10</strain>
    </source>
</reference>
<dbReference type="SUPFAM" id="SSF55890">
    <property type="entry name" value="Sporulation response regulatory protein Spo0B"/>
    <property type="match status" value="1"/>
</dbReference>
<feature type="domain" description="SpoOB alpha-helical" evidence="5">
    <location>
        <begin position="60"/>
        <end position="115"/>
    </location>
</feature>
<evidence type="ECO:0000313" key="6">
    <source>
        <dbReference type="EMBL" id="MBA4496164.1"/>
    </source>
</evidence>
<dbReference type="Gene3D" id="1.10.287.130">
    <property type="match status" value="1"/>
</dbReference>
<dbReference type="InterPro" id="IPR016120">
    <property type="entry name" value="Sig_transdc_His_kin_SpoOB"/>
</dbReference>
<keyword evidence="3" id="KW-0418">Kinase</keyword>
<dbReference type="GO" id="GO:0000155">
    <property type="term" value="F:phosphorelay sensor kinase activity"/>
    <property type="evidence" value="ECO:0007669"/>
    <property type="project" value="InterPro"/>
</dbReference>
<sequence length="243" mass="28372">MGQGLIEIVKPFSPTIIILIGWLLQPFGPVGAGFFFLAAMITLGGGIYFSHKKQTEKALLNEAERIKQILSRQRHDFLNHIQVLMGYQTMKKSERIIPYLQKLVKEALNERAVCELHYPPLTVTLLTLAHRYRQWEIRIQVENQFQLPGQRDEQHLLCILEEVFPWLEKQVQEHDDWNQVQIGLSREGQQAILTIEMFSDDGSLVTFDFPSHEWEQLRNHISRWKGESFPLHDHKGIKIVQNL</sequence>
<dbReference type="EMBL" id="JACEIQ010000025">
    <property type="protein sequence ID" value="MBA4496164.1"/>
    <property type="molecule type" value="Genomic_DNA"/>
</dbReference>
<evidence type="ECO:0000256" key="1">
    <source>
        <dbReference type="ARBA" id="ARBA00022553"/>
    </source>
</evidence>
<dbReference type="InterPro" id="IPR039506">
    <property type="entry name" value="SPOB_a"/>
</dbReference>
<organism evidence="6 7">
    <name type="scientific">Paenactinomyces guangxiensis</name>
    <dbReference type="NCBI Taxonomy" id="1490290"/>
    <lineage>
        <taxon>Bacteria</taxon>
        <taxon>Bacillati</taxon>
        <taxon>Bacillota</taxon>
        <taxon>Bacilli</taxon>
        <taxon>Bacillales</taxon>
        <taxon>Thermoactinomycetaceae</taxon>
        <taxon>Paenactinomyces</taxon>
    </lineage>
</organism>
<dbReference type="Proteomes" id="UP000535491">
    <property type="component" value="Unassembled WGS sequence"/>
</dbReference>
<dbReference type="RefSeq" id="WP_181754328.1">
    <property type="nucleotide sequence ID" value="NZ_JACEIQ010000025.1"/>
</dbReference>
<keyword evidence="4" id="KW-0812">Transmembrane</keyword>
<evidence type="ECO:0000256" key="2">
    <source>
        <dbReference type="ARBA" id="ARBA00022679"/>
    </source>
</evidence>
<proteinExistence type="predicted"/>